<comment type="caution">
    <text evidence="1">The sequence shown here is derived from an EMBL/GenBank/DDBJ whole genome shotgun (WGS) entry which is preliminary data.</text>
</comment>
<keyword evidence="2" id="KW-1185">Reference proteome</keyword>
<sequence>MAAVVVPATMETEVPEVLRRVAARTGDRFTLHAGRMRMKTVGAEKLAPMRRRRPRGRLHRGRGIAVQDAISLEVKGLRTHGA</sequence>
<proteinExistence type="predicted"/>
<name>A0ABW0UZR0_9ACTN</name>
<gene>
    <name evidence="1" type="ORF">ACFPZJ_36185</name>
</gene>
<dbReference type="EMBL" id="JBHSNY010000016">
    <property type="protein sequence ID" value="MFC5639088.1"/>
    <property type="molecule type" value="Genomic_DNA"/>
</dbReference>
<dbReference type="Gene3D" id="3.40.50.1860">
    <property type="match status" value="1"/>
</dbReference>
<organism evidence="1 2">
    <name type="scientific">Streptomyces bullii</name>
    <dbReference type="NCBI Taxonomy" id="349910"/>
    <lineage>
        <taxon>Bacteria</taxon>
        <taxon>Bacillati</taxon>
        <taxon>Actinomycetota</taxon>
        <taxon>Actinomycetes</taxon>
        <taxon>Kitasatosporales</taxon>
        <taxon>Streptomycetaceae</taxon>
        <taxon>Streptomyces</taxon>
    </lineage>
</organism>
<evidence type="ECO:0000313" key="2">
    <source>
        <dbReference type="Proteomes" id="UP001596154"/>
    </source>
</evidence>
<protein>
    <submittedName>
        <fullName evidence="1">Uncharacterized protein</fullName>
    </submittedName>
</protein>
<dbReference type="Proteomes" id="UP001596154">
    <property type="component" value="Unassembled WGS sequence"/>
</dbReference>
<evidence type="ECO:0000313" key="1">
    <source>
        <dbReference type="EMBL" id="MFC5639088.1"/>
    </source>
</evidence>
<accession>A0ABW0UZR0</accession>
<dbReference type="RefSeq" id="WP_381030780.1">
    <property type="nucleotide sequence ID" value="NZ_JBHSNY010000016.1"/>
</dbReference>
<dbReference type="InterPro" id="IPR001920">
    <property type="entry name" value="Asp/Glu_race"/>
</dbReference>
<reference evidence="2" key="1">
    <citation type="journal article" date="2019" name="Int. J. Syst. Evol. Microbiol.">
        <title>The Global Catalogue of Microorganisms (GCM) 10K type strain sequencing project: providing services to taxonomists for standard genome sequencing and annotation.</title>
        <authorList>
            <consortium name="The Broad Institute Genomics Platform"/>
            <consortium name="The Broad Institute Genome Sequencing Center for Infectious Disease"/>
            <person name="Wu L."/>
            <person name="Ma J."/>
        </authorList>
    </citation>
    <scope>NUCLEOTIDE SEQUENCE [LARGE SCALE GENOMIC DNA]</scope>
    <source>
        <strain evidence="2">CGMCC 4.7248</strain>
    </source>
</reference>